<keyword evidence="2 6" id="KW-0349">Heme</keyword>
<keyword evidence="7" id="KW-0732">Signal</keyword>
<feature type="signal peptide" evidence="7">
    <location>
        <begin position="1"/>
        <end position="27"/>
    </location>
</feature>
<evidence type="ECO:0000256" key="3">
    <source>
        <dbReference type="ARBA" id="ARBA00022723"/>
    </source>
</evidence>
<keyword evidence="10" id="KW-1185">Reference proteome</keyword>
<evidence type="ECO:0000259" key="8">
    <source>
        <dbReference type="PROSITE" id="PS51007"/>
    </source>
</evidence>
<accession>A0A4Y4CT74</accession>
<dbReference type="Pfam" id="PF00034">
    <property type="entry name" value="Cytochrom_C"/>
    <property type="match status" value="1"/>
</dbReference>
<keyword evidence="4" id="KW-0249">Electron transport</keyword>
<sequence length="110" mass="11519">MKALTFRHTLAPLVAVLAIGVSAPSSASEAIVKKARCVACHAVDAKRVGPAYKEVAAKYKGDAGAPARLFDKVRSGGSGVWGQVPMMAHPADKISDDDLKAAIHWILALE</sequence>
<evidence type="ECO:0000256" key="4">
    <source>
        <dbReference type="ARBA" id="ARBA00022982"/>
    </source>
</evidence>
<dbReference type="InterPro" id="IPR036909">
    <property type="entry name" value="Cyt_c-like_dom_sf"/>
</dbReference>
<dbReference type="EMBL" id="BJNV01000005">
    <property type="protein sequence ID" value="GEC94227.1"/>
    <property type="molecule type" value="Genomic_DNA"/>
</dbReference>
<dbReference type="RefSeq" id="WP_141348992.1">
    <property type="nucleotide sequence ID" value="NZ_BJNV01000005.1"/>
</dbReference>
<dbReference type="GO" id="GO:0020037">
    <property type="term" value="F:heme binding"/>
    <property type="evidence" value="ECO:0007669"/>
    <property type="project" value="InterPro"/>
</dbReference>
<dbReference type="PRINTS" id="PR00606">
    <property type="entry name" value="CYTCHROMECID"/>
</dbReference>
<evidence type="ECO:0000313" key="10">
    <source>
        <dbReference type="Proteomes" id="UP000318422"/>
    </source>
</evidence>
<name>A0A4Y4CT74_ZOORA</name>
<feature type="binding site" description="covalent" evidence="6">
    <location>
        <position position="37"/>
    </location>
    <ligand>
        <name>heme c</name>
        <dbReference type="ChEBI" id="CHEBI:61717"/>
    </ligand>
</feature>
<evidence type="ECO:0000256" key="5">
    <source>
        <dbReference type="ARBA" id="ARBA00023004"/>
    </source>
</evidence>
<gene>
    <name evidence="9" type="primary">nirM_1</name>
    <name evidence="9" type="ORF">ZRA01_03000</name>
</gene>
<comment type="PTM">
    <text evidence="6">Binds 1 heme c group covalently per subunit.</text>
</comment>
<dbReference type="GO" id="GO:0009055">
    <property type="term" value="F:electron transfer activity"/>
    <property type="evidence" value="ECO:0007669"/>
    <property type="project" value="InterPro"/>
</dbReference>
<feature type="domain" description="Cytochrome c" evidence="8">
    <location>
        <begin position="23"/>
        <end position="110"/>
    </location>
</feature>
<dbReference type="PROSITE" id="PS51007">
    <property type="entry name" value="CYTC"/>
    <property type="match status" value="1"/>
</dbReference>
<evidence type="ECO:0000256" key="7">
    <source>
        <dbReference type="SAM" id="SignalP"/>
    </source>
</evidence>
<organism evidence="9 10">
    <name type="scientific">Zoogloea ramigera</name>
    <dbReference type="NCBI Taxonomy" id="350"/>
    <lineage>
        <taxon>Bacteria</taxon>
        <taxon>Pseudomonadati</taxon>
        <taxon>Pseudomonadota</taxon>
        <taxon>Betaproteobacteria</taxon>
        <taxon>Rhodocyclales</taxon>
        <taxon>Zoogloeaceae</taxon>
        <taxon>Zoogloea</taxon>
    </lineage>
</organism>
<dbReference type="SUPFAM" id="SSF46626">
    <property type="entry name" value="Cytochrome c"/>
    <property type="match status" value="1"/>
</dbReference>
<dbReference type="Gene3D" id="1.10.760.10">
    <property type="entry name" value="Cytochrome c-like domain"/>
    <property type="match status" value="1"/>
</dbReference>
<feature type="binding site" description="covalent" evidence="6">
    <location>
        <position position="86"/>
    </location>
    <ligand>
        <name>heme c</name>
        <dbReference type="ChEBI" id="CHEBI:61717"/>
    </ligand>
</feature>
<dbReference type="AlphaFoldDB" id="A0A4Y4CT74"/>
<comment type="caution">
    <text evidence="9">The sequence shown here is derived from an EMBL/GenBank/DDBJ whole genome shotgun (WGS) entry which is preliminary data.</text>
</comment>
<feature type="chain" id="PRO_5021407244" evidence="7">
    <location>
        <begin position="28"/>
        <end position="110"/>
    </location>
</feature>
<keyword evidence="1" id="KW-0813">Transport</keyword>
<evidence type="ECO:0000256" key="2">
    <source>
        <dbReference type="ARBA" id="ARBA00022617"/>
    </source>
</evidence>
<dbReference type="GO" id="GO:0005506">
    <property type="term" value="F:iron ion binding"/>
    <property type="evidence" value="ECO:0007669"/>
    <property type="project" value="InterPro"/>
</dbReference>
<evidence type="ECO:0000256" key="1">
    <source>
        <dbReference type="ARBA" id="ARBA00022448"/>
    </source>
</evidence>
<proteinExistence type="predicted"/>
<protein>
    <submittedName>
        <fullName evidence="9">Cytochrome c-551</fullName>
    </submittedName>
</protein>
<feature type="binding site" description="covalent" evidence="6">
    <location>
        <position position="41"/>
    </location>
    <ligand>
        <name>heme c</name>
        <dbReference type="ChEBI" id="CHEBI:61717"/>
    </ligand>
</feature>
<reference evidence="9 10" key="1">
    <citation type="submission" date="2019-06" db="EMBL/GenBank/DDBJ databases">
        <title>Whole genome shotgun sequence of Zoogloea ramigera NBRC 15342.</title>
        <authorList>
            <person name="Hosoyama A."/>
            <person name="Uohara A."/>
            <person name="Ohji S."/>
            <person name="Ichikawa N."/>
        </authorList>
    </citation>
    <scope>NUCLEOTIDE SEQUENCE [LARGE SCALE GENOMIC DNA]</scope>
    <source>
        <strain evidence="9 10">NBRC 15342</strain>
    </source>
</reference>
<evidence type="ECO:0000256" key="6">
    <source>
        <dbReference type="PIRSR" id="PIRSR602324-1"/>
    </source>
</evidence>
<dbReference type="OrthoDB" id="9814063at2"/>
<dbReference type="InterPro" id="IPR009056">
    <property type="entry name" value="Cyt_c-like_dom"/>
</dbReference>
<evidence type="ECO:0000313" key="9">
    <source>
        <dbReference type="EMBL" id="GEC94227.1"/>
    </source>
</evidence>
<dbReference type="Proteomes" id="UP000318422">
    <property type="component" value="Unassembled WGS sequence"/>
</dbReference>
<keyword evidence="3 6" id="KW-0479">Metal-binding</keyword>
<keyword evidence="5 6" id="KW-0408">Iron</keyword>
<dbReference type="InterPro" id="IPR002324">
    <property type="entry name" value="Cyt_c_ID"/>
</dbReference>